<dbReference type="SUPFAM" id="SSF56235">
    <property type="entry name" value="N-terminal nucleophile aminohydrolases (Ntn hydrolases)"/>
    <property type="match status" value="1"/>
</dbReference>
<dbReference type="Gene3D" id="3.60.60.10">
    <property type="entry name" value="Penicillin V Acylase, Chain A"/>
    <property type="match status" value="1"/>
</dbReference>
<reference evidence="2 3" key="1">
    <citation type="submission" date="2019-08" db="EMBL/GenBank/DDBJ databases">
        <title>Hyperibacter terrae gen. nov., sp. nov. and Hyperibacter viscosus sp. nov., two new members in the family Rhodospirillaceae isolated from the rhizosphere of Hypericum perforatum.</title>
        <authorList>
            <person name="Noviana Z."/>
        </authorList>
    </citation>
    <scope>NUCLEOTIDE SEQUENCE [LARGE SCALE GENOMIC DNA]</scope>
    <source>
        <strain evidence="2 3">R5959</strain>
    </source>
</reference>
<dbReference type="Proteomes" id="UP000325797">
    <property type="component" value="Chromosome"/>
</dbReference>
<dbReference type="OrthoDB" id="8617387at2"/>
<name>A0A5J6MWY1_9PROT</name>
<dbReference type="Pfam" id="PF03417">
    <property type="entry name" value="AAT"/>
    <property type="match status" value="1"/>
</dbReference>
<protein>
    <submittedName>
        <fullName evidence="2">Peptidase C45</fullName>
    </submittedName>
</protein>
<evidence type="ECO:0000313" key="3">
    <source>
        <dbReference type="Proteomes" id="UP000325797"/>
    </source>
</evidence>
<dbReference type="NCBIfam" id="NF040521">
    <property type="entry name" value="C45_proenzyme"/>
    <property type="match status" value="1"/>
</dbReference>
<proteinExistence type="predicted"/>
<gene>
    <name evidence="2" type="ORF">FRZ61_20980</name>
</gene>
<sequence length="326" mass="35759">MKKRFIAAREPVPGADWLARFSAGRGEAERWYRGEGLADPPTAAECRAALAAHMPELMPAYEQVCALVGDDDLAHRILSHYRPPPLPGGCSQAVWLGQEGPALVRNYDYPLETVSDRFEATAWFGREVIAKAQRPWGGCLDGMNEDGLVASLTAGGHAGQGRGFSIILVLRYLLETCRNVAEAIRALARVPLALSQNVTLLDRSGAYATLFLGPGREPAVTRERVCTNHQELSALPSGAAARRSVARQQRLLRALEEPGIGLGDLTARFFEPPLYSRHAGFTTVYTAVYRPAEGRVDYLWPGKRWPHRIGGFEPGDYVHDYGDLLP</sequence>
<evidence type="ECO:0000313" key="2">
    <source>
        <dbReference type="EMBL" id="QEX22168.1"/>
    </source>
</evidence>
<evidence type="ECO:0000259" key="1">
    <source>
        <dbReference type="Pfam" id="PF03417"/>
    </source>
</evidence>
<feature type="domain" description="Peptidase C45 hydrolase" evidence="1">
    <location>
        <begin position="95"/>
        <end position="304"/>
    </location>
</feature>
<keyword evidence="3" id="KW-1185">Reference proteome</keyword>
<organism evidence="2 3">
    <name type="scientific">Hypericibacter adhaerens</name>
    <dbReference type="NCBI Taxonomy" id="2602016"/>
    <lineage>
        <taxon>Bacteria</taxon>
        <taxon>Pseudomonadati</taxon>
        <taxon>Pseudomonadota</taxon>
        <taxon>Alphaproteobacteria</taxon>
        <taxon>Rhodospirillales</taxon>
        <taxon>Dongiaceae</taxon>
        <taxon>Hypericibacter</taxon>
    </lineage>
</organism>
<dbReference type="EMBL" id="CP042582">
    <property type="protein sequence ID" value="QEX22168.1"/>
    <property type="molecule type" value="Genomic_DNA"/>
</dbReference>
<dbReference type="InterPro" id="IPR005079">
    <property type="entry name" value="Peptidase_C45_hydrolase"/>
</dbReference>
<dbReference type="InterPro" id="IPR047794">
    <property type="entry name" value="C45_proenzyme-like"/>
</dbReference>
<dbReference type="KEGG" id="hadh:FRZ61_20980"/>
<dbReference type="AlphaFoldDB" id="A0A5J6MWY1"/>
<dbReference type="RefSeq" id="WP_151117291.1">
    <property type="nucleotide sequence ID" value="NZ_CP042582.1"/>
</dbReference>
<accession>A0A5J6MWY1</accession>
<dbReference type="InterPro" id="IPR029055">
    <property type="entry name" value="Ntn_hydrolases_N"/>
</dbReference>